<gene>
    <name evidence="1" type="ORF">MILVUS5_LOCUS33356</name>
</gene>
<reference evidence="1" key="1">
    <citation type="submission" date="2023-10" db="EMBL/GenBank/DDBJ databases">
        <authorList>
            <person name="Rodriguez Cubillos JULIANA M."/>
            <person name="De Vega J."/>
        </authorList>
    </citation>
    <scope>NUCLEOTIDE SEQUENCE</scope>
</reference>
<organism evidence="1 2">
    <name type="scientific">Trifolium pratense</name>
    <name type="common">Red clover</name>
    <dbReference type="NCBI Taxonomy" id="57577"/>
    <lineage>
        <taxon>Eukaryota</taxon>
        <taxon>Viridiplantae</taxon>
        <taxon>Streptophyta</taxon>
        <taxon>Embryophyta</taxon>
        <taxon>Tracheophyta</taxon>
        <taxon>Spermatophyta</taxon>
        <taxon>Magnoliopsida</taxon>
        <taxon>eudicotyledons</taxon>
        <taxon>Gunneridae</taxon>
        <taxon>Pentapetalae</taxon>
        <taxon>rosids</taxon>
        <taxon>fabids</taxon>
        <taxon>Fabales</taxon>
        <taxon>Fabaceae</taxon>
        <taxon>Papilionoideae</taxon>
        <taxon>50 kb inversion clade</taxon>
        <taxon>NPAAA clade</taxon>
        <taxon>Hologalegina</taxon>
        <taxon>IRL clade</taxon>
        <taxon>Trifolieae</taxon>
        <taxon>Trifolium</taxon>
    </lineage>
</organism>
<sequence>MAQPLHQDRVKLLLYPLSKGNILAVPLNGPWLVQPTKRTFGPELGAINTLPLGRAR</sequence>
<evidence type="ECO:0000313" key="1">
    <source>
        <dbReference type="EMBL" id="CAJ2669085.1"/>
    </source>
</evidence>
<name>A0ACB0LKA4_TRIPR</name>
<proteinExistence type="predicted"/>
<evidence type="ECO:0000313" key="2">
    <source>
        <dbReference type="Proteomes" id="UP001177021"/>
    </source>
</evidence>
<dbReference type="EMBL" id="CASHSV030000615">
    <property type="protein sequence ID" value="CAJ2669085.1"/>
    <property type="molecule type" value="Genomic_DNA"/>
</dbReference>
<comment type="caution">
    <text evidence="1">The sequence shown here is derived from an EMBL/GenBank/DDBJ whole genome shotgun (WGS) entry which is preliminary data.</text>
</comment>
<protein>
    <submittedName>
        <fullName evidence="1">Uncharacterized protein</fullName>
    </submittedName>
</protein>
<dbReference type="Proteomes" id="UP001177021">
    <property type="component" value="Unassembled WGS sequence"/>
</dbReference>
<keyword evidence="2" id="KW-1185">Reference proteome</keyword>
<accession>A0ACB0LKA4</accession>